<organism evidence="7 8">
    <name type="scientific">Pannonibacter phragmitetus</name>
    <dbReference type="NCBI Taxonomy" id="121719"/>
    <lineage>
        <taxon>Bacteria</taxon>
        <taxon>Pseudomonadati</taxon>
        <taxon>Pseudomonadota</taxon>
        <taxon>Alphaproteobacteria</taxon>
        <taxon>Hyphomicrobiales</taxon>
        <taxon>Stappiaceae</taxon>
        <taxon>Pannonibacter</taxon>
    </lineage>
</organism>
<dbReference type="AlphaFoldDB" id="A0A0L0J0Z6"/>
<proteinExistence type="inferred from homology"/>
<dbReference type="Gene3D" id="1.10.1740.10">
    <property type="match status" value="1"/>
</dbReference>
<evidence type="ECO:0000256" key="1">
    <source>
        <dbReference type="ARBA" id="ARBA00010641"/>
    </source>
</evidence>
<dbReference type="InterPro" id="IPR039425">
    <property type="entry name" value="RNA_pol_sigma-70-like"/>
</dbReference>
<dbReference type="CDD" id="cd06171">
    <property type="entry name" value="Sigma70_r4"/>
    <property type="match status" value="1"/>
</dbReference>
<dbReference type="EMBL" id="CP013068">
    <property type="protein sequence ID" value="ALV30024.1"/>
    <property type="molecule type" value="Genomic_DNA"/>
</dbReference>
<dbReference type="PANTHER" id="PTHR43133">
    <property type="entry name" value="RNA POLYMERASE ECF-TYPE SIGMA FACTO"/>
    <property type="match status" value="1"/>
</dbReference>
<accession>A0A0L0J0Z6</accession>
<keyword evidence="2 6" id="KW-0805">Transcription regulation</keyword>
<dbReference type="InterPro" id="IPR036388">
    <property type="entry name" value="WH-like_DNA-bd_sf"/>
</dbReference>
<sequence length="173" mass="19846">MKPDGRRPRSTAAGKRCGEEIVSYIPALRIFARSLCRNPVEADDLVQETLLRAIERVNQFEPGTNLRAWLFTIMRNRFYSNWAKRSRERTGDQDCVSGEPVAVADTQIWHLRMQEMEEALHQLPIHYRETIILVAVLGESYIHASQILGCDIGTIKSRVNRARAALRDKLDEI</sequence>
<dbReference type="GO" id="GO:0016987">
    <property type="term" value="F:sigma factor activity"/>
    <property type="evidence" value="ECO:0007669"/>
    <property type="project" value="UniProtKB-KW"/>
</dbReference>
<dbReference type="PROSITE" id="PS01063">
    <property type="entry name" value="SIGMA70_ECF"/>
    <property type="match status" value="1"/>
</dbReference>
<dbReference type="InterPro" id="IPR000838">
    <property type="entry name" value="RNA_pol_sigma70_ECF_CS"/>
</dbReference>
<keyword evidence="3 6" id="KW-0731">Sigma factor</keyword>
<dbReference type="InterPro" id="IPR013325">
    <property type="entry name" value="RNA_pol_sigma_r2"/>
</dbReference>
<dbReference type="InterPro" id="IPR013324">
    <property type="entry name" value="RNA_pol_sigma_r3/r4-like"/>
</dbReference>
<comment type="similarity">
    <text evidence="1 6">Belongs to the sigma-70 factor family. ECF subfamily.</text>
</comment>
<name>A0A0L0J0Z6_9HYPH</name>
<dbReference type="InterPro" id="IPR007627">
    <property type="entry name" value="RNA_pol_sigma70_r2"/>
</dbReference>
<keyword evidence="8" id="KW-1185">Reference proteome</keyword>
<dbReference type="Pfam" id="PF08281">
    <property type="entry name" value="Sigma70_r4_2"/>
    <property type="match status" value="1"/>
</dbReference>
<evidence type="ECO:0000256" key="4">
    <source>
        <dbReference type="ARBA" id="ARBA00023125"/>
    </source>
</evidence>
<evidence type="ECO:0000313" key="8">
    <source>
        <dbReference type="Proteomes" id="UP000064921"/>
    </source>
</evidence>
<evidence type="ECO:0000256" key="3">
    <source>
        <dbReference type="ARBA" id="ARBA00023082"/>
    </source>
</evidence>
<dbReference type="GO" id="GO:0006352">
    <property type="term" value="P:DNA-templated transcription initiation"/>
    <property type="evidence" value="ECO:0007669"/>
    <property type="project" value="InterPro"/>
</dbReference>
<dbReference type="GO" id="GO:0003677">
    <property type="term" value="F:DNA binding"/>
    <property type="evidence" value="ECO:0007669"/>
    <property type="project" value="UniProtKB-KW"/>
</dbReference>
<dbReference type="Proteomes" id="UP000064921">
    <property type="component" value="Chromosome"/>
</dbReference>
<dbReference type="PATRIC" id="fig|121719.5.peg.4425"/>
<dbReference type="InterPro" id="IPR013249">
    <property type="entry name" value="RNA_pol_sigma70_r4_t2"/>
</dbReference>
<keyword evidence="4 6" id="KW-0238">DNA-binding</keyword>
<evidence type="ECO:0000256" key="5">
    <source>
        <dbReference type="ARBA" id="ARBA00023163"/>
    </source>
</evidence>
<evidence type="ECO:0000256" key="6">
    <source>
        <dbReference type="RuleBase" id="RU000716"/>
    </source>
</evidence>
<keyword evidence="5 6" id="KW-0804">Transcription</keyword>
<protein>
    <recommendedName>
        <fullName evidence="6">RNA polymerase sigma factor</fullName>
    </recommendedName>
</protein>
<dbReference type="Pfam" id="PF04542">
    <property type="entry name" value="Sigma70_r2"/>
    <property type="match status" value="1"/>
</dbReference>
<reference evidence="7 8" key="1">
    <citation type="submission" date="2015-10" db="EMBL/GenBank/DDBJ databases">
        <title>The world's first case of liver abscess caused by Pannonibacter phragmitetus.</title>
        <authorList>
            <person name="Ming D."/>
            <person name="Wang M."/>
            <person name="Zhou Y."/>
            <person name="Jiang T."/>
            <person name="Hu S."/>
        </authorList>
    </citation>
    <scope>NUCLEOTIDE SEQUENCE [LARGE SCALE GENOMIC DNA]</scope>
    <source>
        <strain evidence="7 8">31801</strain>
    </source>
</reference>
<evidence type="ECO:0000256" key="2">
    <source>
        <dbReference type="ARBA" id="ARBA00023015"/>
    </source>
</evidence>
<dbReference type="NCBIfam" id="TIGR02937">
    <property type="entry name" value="sigma70-ECF"/>
    <property type="match status" value="1"/>
</dbReference>
<dbReference type="SUPFAM" id="SSF88659">
    <property type="entry name" value="Sigma3 and sigma4 domains of RNA polymerase sigma factors"/>
    <property type="match status" value="1"/>
</dbReference>
<gene>
    <name evidence="7" type="ORF">APZ00_11390</name>
</gene>
<evidence type="ECO:0000313" key="7">
    <source>
        <dbReference type="EMBL" id="ALV30024.1"/>
    </source>
</evidence>
<dbReference type="PANTHER" id="PTHR43133:SF25">
    <property type="entry name" value="RNA POLYMERASE SIGMA FACTOR RFAY-RELATED"/>
    <property type="match status" value="1"/>
</dbReference>
<dbReference type="KEGG" id="pphr:APZ00_11390"/>
<dbReference type="InterPro" id="IPR014284">
    <property type="entry name" value="RNA_pol_sigma-70_dom"/>
</dbReference>
<dbReference type="SUPFAM" id="SSF88946">
    <property type="entry name" value="Sigma2 domain of RNA polymerase sigma factors"/>
    <property type="match status" value="1"/>
</dbReference>
<dbReference type="STRING" id="121719.APZ00_11390"/>
<dbReference type="Gene3D" id="1.10.10.10">
    <property type="entry name" value="Winged helix-like DNA-binding domain superfamily/Winged helix DNA-binding domain"/>
    <property type="match status" value="1"/>
</dbReference>